<gene>
    <name evidence="3" type="ORF">EDS130_LOCUS31168</name>
</gene>
<feature type="domain" description="Apple" evidence="2">
    <location>
        <begin position="20"/>
        <end position="87"/>
    </location>
</feature>
<dbReference type="Proteomes" id="UP000663852">
    <property type="component" value="Unassembled WGS sequence"/>
</dbReference>
<organism evidence="3 4">
    <name type="scientific">Adineta ricciae</name>
    <name type="common">Rotifer</name>
    <dbReference type="NCBI Taxonomy" id="249248"/>
    <lineage>
        <taxon>Eukaryota</taxon>
        <taxon>Metazoa</taxon>
        <taxon>Spiralia</taxon>
        <taxon>Gnathifera</taxon>
        <taxon>Rotifera</taxon>
        <taxon>Eurotatoria</taxon>
        <taxon>Bdelloidea</taxon>
        <taxon>Adinetida</taxon>
        <taxon>Adinetidae</taxon>
        <taxon>Adineta</taxon>
    </lineage>
</organism>
<proteinExistence type="predicted"/>
<feature type="compositionally biased region" description="Low complexity" evidence="1">
    <location>
        <begin position="100"/>
        <end position="129"/>
    </location>
</feature>
<comment type="caution">
    <text evidence="3">The sequence shown here is derived from an EMBL/GenBank/DDBJ whole genome shotgun (WGS) entry which is preliminary data.</text>
</comment>
<evidence type="ECO:0000256" key="1">
    <source>
        <dbReference type="SAM" id="MobiDB-lite"/>
    </source>
</evidence>
<evidence type="ECO:0000313" key="3">
    <source>
        <dbReference type="EMBL" id="CAF1311508.1"/>
    </source>
</evidence>
<dbReference type="AlphaFoldDB" id="A0A815EL66"/>
<dbReference type="InterPro" id="IPR003609">
    <property type="entry name" value="Pan_app"/>
</dbReference>
<reference evidence="3" key="1">
    <citation type="submission" date="2021-02" db="EMBL/GenBank/DDBJ databases">
        <authorList>
            <person name="Nowell W R."/>
        </authorList>
    </citation>
    <scope>NUCLEOTIDE SEQUENCE</scope>
</reference>
<sequence>MADNIRSMRMSIINDKIFQCVQSTCLPFLNLTTSSILQCQIDCLNRNQCMVVTFYKSNLQCQLFNDSLNQNGNMSNEMNVVTMISIVGTRYPPDLTLIPTSTTSTSSSTSSTSSTSSSTSTSSSSSTTTEAPRGK</sequence>
<name>A0A815EL66_ADIRI</name>
<evidence type="ECO:0000259" key="2">
    <source>
        <dbReference type="PROSITE" id="PS50948"/>
    </source>
</evidence>
<protein>
    <recommendedName>
        <fullName evidence="2">Apple domain-containing protein</fullName>
    </recommendedName>
</protein>
<feature type="region of interest" description="Disordered" evidence="1">
    <location>
        <begin position="97"/>
        <end position="135"/>
    </location>
</feature>
<dbReference type="Gene3D" id="3.50.4.10">
    <property type="entry name" value="Hepatocyte Growth Factor"/>
    <property type="match status" value="1"/>
</dbReference>
<evidence type="ECO:0000313" key="4">
    <source>
        <dbReference type="Proteomes" id="UP000663852"/>
    </source>
</evidence>
<dbReference type="Pfam" id="PF00024">
    <property type="entry name" value="PAN_1"/>
    <property type="match status" value="1"/>
</dbReference>
<dbReference type="PROSITE" id="PS50948">
    <property type="entry name" value="PAN"/>
    <property type="match status" value="1"/>
</dbReference>
<accession>A0A815EL66</accession>
<dbReference type="EMBL" id="CAJNOJ010000226">
    <property type="protein sequence ID" value="CAF1311508.1"/>
    <property type="molecule type" value="Genomic_DNA"/>
</dbReference>